<dbReference type="RefSeq" id="WP_139014878.1">
    <property type="nucleotide sequence ID" value="NZ_VBSN01000076.1"/>
</dbReference>
<evidence type="ECO:0000313" key="2">
    <source>
        <dbReference type="Proteomes" id="UP000323994"/>
    </source>
</evidence>
<comment type="caution">
    <text evidence="1">The sequence shown here is derived from an EMBL/GenBank/DDBJ whole genome shotgun (WGS) entry which is preliminary data.</text>
</comment>
<gene>
    <name evidence="1" type="ORF">FEM33_25970</name>
</gene>
<evidence type="ECO:0000313" key="1">
    <source>
        <dbReference type="EMBL" id="KAA6430447.1"/>
    </source>
</evidence>
<dbReference type="EMBL" id="VBSN01000076">
    <property type="protein sequence ID" value="KAA6430447.1"/>
    <property type="molecule type" value="Genomic_DNA"/>
</dbReference>
<protein>
    <submittedName>
        <fullName evidence="1">Uncharacterized protein</fullName>
    </submittedName>
</protein>
<proteinExistence type="predicted"/>
<organism evidence="1 2">
    <name type="scientific">Dyadobacter flavalbus</name>
    <dbReference type="NCBI Taxonomy" id="2579942"/>
    <lineage>
        <taxon>Bacteria</taxon>
        <taxon>Pseudomonadati</taxon>
        <taxon>Bacteroidota</taxon>
        <taxon>Cytophagia</taxon>
        <taxon>Cytophagales</taxon>
        <taxon>Spirosomataceae</taxon>
        <taxon>Dyadobacter</taxon>
    </lineage>
</organism>
<keyword evidence="2" id="KW-1185">Reference proteome</keyword>
<reference evidence="1 2" key="1">
    <citation type="submission" date="2019-05" db="EMBL/GenBank/DDBJ databases">
        <authorList>
            <person name="Qu J.-H."/>
        </authorList>
    </citation>
    <scope>NUCLEOTIDE SEQUENCE [LARGE SCALE GENOMIC DNA]</scope>
    <source>
        <strain evidence="1 2">NS28</strain>
    </source>
</reference>
<dbReference type="AlphaFoldDB" id="A0A5M8Q3H9"/>
<sequence length="369" mass="43405">MKQNLRKFIDHTESLQSEGNRYFPEGIFPAYRVNPVIGYNRPDTTIFFSAIICYTLQSVRNQADAELQNQIDRICGKVIKNYPAFQNKDGLKTYNFWKTKPSMHFPNGHIFRHFDHFRIPDDIDDTAFIYLTSKASTDEMLWLKQKLPLHASGNGRRIRNTYPEYSALQAYSTWFGKNMYIEFDVCVLSNLMLLIFRHNLPLNRHDHDSLAYIRSVIETDRYRTAPFRCAHQYPRTPLIIYHVSRLIAAFDPPALQSIKRKLTEDTIQLAAKTDNPMDRVILSTSLMRLGVETERIPVEDYTVHDFKGFYFFIAGLLTAYENPLLYRISVSPLFHMHWVCEAHCWTLLAEYEMVWNNFLVEKSYLKNIQ</sequence>
<dbReference type="Proteomes" id="UP000323994">
    <property type="component" value="Unassembled WGS sequence"/>
</dbReference>
<accession>A0A5M8Q3H9</accession>
<dbReference type="OrthoDB" id="1116847at2"/>
<name>A0A5M8Q3H9_9BACT</name>